<dbReference type="OrthoDB" id="9799580at2"/>
<dbReference type="InterPro" id="IPR006699">
    <property type="entry name" value="GlpP"/>
</dbReference>
<dbReference type="STRING" id="252246.SAMN05421799_10542"/>
<protein>
    <recommendedName>
        <fullName evidence="1">Glycerol uptake operon antiterminator regulatory protein</fullName>
    </recommendedName>
</protein>
<dbReference type="SUPFAM" id="SSF110391">
    <property type="entry name" value="GlpP-like"/>
    <property type="match status" value="1"/>
</dbReference>
<dbReference type="Pfam" id="PF04309">
    <property type="entry name" value="G3P_antiterm"/>
    <property type="match status" value="1"/>
</dbReference>
<dbReference type="AlphaFoldDB" id="A0A1N7MCH2"/>
<dbReference type="GO" id="GO:0006071">
    <property type="term" value="P:glycerol metabolic process"/>
    <property type="evidence" value="ECO:0007669"/>
    <property type="project" value="UniProtKB-UniRule"/>
</dbReference>
<keyword evidence="3" id="KW-1185">Reference proteome</keyword>
<dbReference type="PANTHER" id="PTHR35787:SF1">
    <property type="entry name" value="GLYCEROL UPTAKE OPERON ANTITERMINATOR REGULATORY PROTEIN"/>
    <property type="match status" value="1"/>
</dbReference>
<sequence length="191" mass="20760">MSGQGHGAARPFEGRRVLPAVRSLKDYEELMQSDEPVVVLLETHLTALPSLVRMANRAGKHLILHADLIQGLKHDEAGTQFLCQMIRPFGIISTHASVIATAKKQGVVAIQRVFLIDSHSLRTSYRVLQQAKPDYLEVLPGVLPQLIAEIREETGLPVLAGGFVRTKEDVDRAVAAGATAVTTSVRGLWGL</sequence>
<keyword evidence="1" id="KW-0804">Transcription</keyword>
<gene>
    <name evidence="2" type="ORF">SAMN05421799_10542</name>
</gene>
<dbReference type="Gene3D" id="3.20.20.70">
    <property type="entry name" value="Aldolase class I"/>
    <property type="match status" value="1"/>
</dbReference>
<dbReference type="GO" id="GO:0001072">
    <property type="term" value="F:transcription antitermination factor activity, RNA binding"/>
    <property type="evidence" value="ECO:0007669"/>
    <property type="project" value="TreeGrafter"/>
</dbReference>
<dbReference type="PIRSF" id="PIRSF016897">
    <property type="entry name" value="GlpP"/>
    <property type="match status" value="1"/>
</dbReference>
<keyword evidence="1" id="KW-0319">Glycerol metabolism</keyword>
<dbReference type="GO" id="GO:0003723">
    <property type="term" value="F:RNA binding"/>
    <property type="evidence" value="ECO:0007669"/>
    <property type="project" value="UniProtKB-KW"/>
</dbReference>
<name>A0A1N7MCH2_9BACL</name>
<dbReference type="GO" id="GO:0045893">
    <property type="term" value="P:positive regulation of DNA-templated transcription"/>
    <property type="evidence" value="ECO:0007669"/>
    <property type="project" value="TreeGrafter"/>
</dbReference>
<accession>A0A1N7MCH2</accession>
<evidence type="ECO:0000256" key="1">
    <source>
        <dbReference type="PIRNR" id="PIRNR016897"/>
    </source>
</evidence>
<dbReference type="InterPro" id="IPR013785">
    <property type="entry name" value="Aldolase_TIM"/>
</dbReference>
<comment type="function">
    <text evidence="1">Regulates expression of the glpD operon. In the presence of glycerol 3-phosphate (G3P) causes antitermination of transcription of glpD at the inverted repeat of the leader region to enhance its transcription. Binds and stabilizes glpD leader mRNA.</text>
</comment>
<organism evidence="2 3">
    <name type="scientific">Alicyclobacillus vulcanalis</name>
    <dbReference type="NCBI Taxonomy" id="252246"/>
    <lineage>
        <taxon>Bacteria</taxon>
        <taxon>Bacillati</taxon>
        <taxon>Bacillota</taxon>
        <taxon>Bacilli</taxon>
        <taxon>Bacillales</taxon>
        <taxon>Alicyclobacillaceae</taxon>
        <taxon>Alicyclobacillus</taxon>
    </lineage>
</organism>
<dbReference type="EMBL" id="FTOO01000005">
    <property type="protein sequence ID" value="SIS83671.1"/>
    <property type="molecule type" value="Genomic_DNA"/>
</dbReference>
<proteinExistence type="predicted"/>
<dbReference type="Proteomes" id="UP000186156">
    <property type="component" value="Unassembled WGS sequence"/>
</dbReference>
<reference evidence="3" key="1">
    <citation type="submission" date="2017-01" db="EMBL/GenBank/DDBJ databases">
        <authorList>
            <person name="Varghese N."/>
            <person name="Submissions S."/>
        </authorList>
    </citation>
    <scope>NUCLEOTIDE SEQUENCE [LARGE SCALE GENOMIC DNA]</scope>
    <source>
        <strain evidence="3">DSM 16176</strain>
    </source>
</reference>
<dbReference type="PANTHER" id="PTHR35787">
    <property type="entry name" value="GLYCEROL UPTAKE OPERON ANTITERMINATOR REGULATORY PROTEIN"/>
    <property type="match status" value="1"/>
</dbReference>
<dbReference type="RefSeq" id="WP_076346543.1">
    <property type="nucleotide sequence ID" value="NZ_FTOO01000005.1"/>
</dbReference>
<evidence type="ECO:0000313" key="2">
    <source>
        <dbReference type="EMBL" id="SIS83671.1"/>
    </source>
</evidence>
<keyword evidence="1" id="KW-0694">RNA-binding</keyword>
<evidence type="ECO:0000313" key="3">
    <source>
        <dbReference type="Proteomes" id="UP000186156"/>
    </source>
</evidence>
<keyword evidence="1" id="KW-0805">Transcription regulation</keyword>